<keyword evidence="8 10" id="KW-0057">Aromatic amino acid biosynthesis</keyword>
<dbReference type="RefSeq" id="WP_109720394.1">
    <property type="nucleotide sequence ID" value="NZ_QEQK01000008.1"/>
</dbReference>
<dbReference type="InterPro" id="IPR044643">
    <property type="entry name" value="TrpF_fam"/>
</dbReference>
<comment type="pathway">
    <text evidence="2 10">Amino-acid biosynthesis; L-tryptophan biosynthesis; L-tryptophan from chorismate: step 3/5.</text>
</comment>
<evidence type="ECO:0000256" key="3">
    <source>
        <dbReference type="ARBA" id="ARBA00007571"/>
    </source>
</evidence>
<accession>A0A363UK31</accession>
<dbReference type="FunFam" id="3.20.20.70:FF:000075">
    <property type="entry name" value="Tryptophan biosynthesis protein TRP1"/>
    <property type="match status" value="1"/>
</dbReference>
<feature type="domain" description="N-(5'phosphoribosyl) anthranilate isomerase (PRAI)" evidence="11">
    <location>
        <begin position="7"/>
        <end position="199"/>
    </location>
</feature>
<evidence type="ECO:0000256" key="6">
    <source>
        <dbReference type="ARBA" id="ARBA00022605"/>
    </source>
</evidence>
<dbReference type="EMBL" id="QEQK01000008">
    <property type="protein sequence ID" value="PWN55782.1"/>
    <property type="molecule type" value="Genomic_DNA"/>
</dbReference>
<proteinExistence type="inferred from homology"/>
<reference evidence="12 13" key="1">
    <citation type="submission" date="2018-05" db="EMBL/GenBank/DDBJ databases">
        <title>Abyssibacter profundi OUC007T gen. nov., sp. nov, a marine bacterium isolated from seawater of the Mariana Trench.</title>
        <authorList>
            <person name="Zhou S."/>
        </authorList>
    </citation>
    <scope>NUCLEOTIDE SEQUENCE [LARGE SCALE GENOMIC DNA]</scope>
    <source>
        <strain evidence="12 13">OUC007</strain>
    </source>
</reference>
<dbReference type="Gene3D" id="3.20.20.70">
    <property type="entry name" value="Aldolase class I"/>
    <property type="match status" value="1"/>
</dbReference>
<dbReference type="PANTHER" id="PTHR42894:SF1">
    <property type="entry name" value="N-(5'-PHOSPHORIBOSYL)ANTHRANILATE ISOMERASE"/>
    <property type="match status" value="1"/>
</dbReference>
<organism evidence="12 13">
    <name type="scientific">Abyssibacter profundi</name>
    <dbReference type="NCBI Taxonomy" id="2182787"/>
    <lineage>
        <taxon>Bacteria</taxon>
        <taxon>Pseudomonadati</taxon>
        <taxon>Pseudomonadota</taxon>
        <taxon>Gammaproteobacteria</taxon>
        <taxon>Chromatiales</taxon>
        <taxon>Oceanococcaceae</taxon>
        <taxon>Abyssibacter</taxon>
    </lineage>
</organism>
<comment type="catalytic activity">
    <reaction evidence="1 10">
        <text>N-(5-phospho-beta-D-ribosyl)anthranilate = 1-(2-carboxyphenylamino)-1-deoxy-D-ribulose 5-phosphate</text>
        <dbReference type="Rhea" id="RHEA:21540"/>
        <dbReference type="ChEBI" id="CHEBI:18277"/>
        <dbReference type="ChEBI" id="CHEBI:58613"/>
        <dbReference type="EC" id="5.3.1.24"/>
    </reaction>
</comment>
<evidence type="ECO:0000256" key="10">
    <source>
        <dbReference type="HAMAP-Rule" id="MF_00135"/>
    </source>
</evidence>
<dbReference type="InterPro" id="IPR013785">
    <property type="entry name" value="Aldolase_TIM"/>
</dbReference>
<evidence type="ECO:0000256" key="1">
    <source>
        <dbReference type="ARBA" id="ARBA00001164"/>
    </source>
</evidence>
<name>A0A363UK31_9GAMM</name>
<evidence type="ECO:0000256" key="8">
    <source>
        <dbReference type="ARBA" id="ARBA00023141"/>
    </source>
</evidence>
<dbReference type="Pfam" id="PF00697">
    <property type="entry name" value="PRAI"/>
    <property type="match status" value="1"/>
</dbReference>
<evidence type="ECO:0000259" key="11">
    <source>
        <dbReference type="Pfam" id="PF00697"/>
    </source>
</evidence>
<sequence length="209" mass="22275">MQRTRIKFCGLTRPADIEAAVRLGVDAIGLVFAPGSPRRVDLATAAALRQRIPGLCHCVALVMDQPYDTVQAIVQTVRPDMLQFHGSESAADCARFGLPYIKALGLGGEAETAVQAFPNALILTDSHAPGQAGGTGQTFDWNRVADWTRQRPVMLAGGLHADNVESAIATARPYAVDVSSGVESAPGIKSIDRMQAFVRAVQRADQSNH</sequence>
<dbReference type="CDD" id="cd00405">
    <property type="entry name" value="PRAI"/>
    <property type="match status" value="1"/>
</dbReference>
<keyword evidence="9 10" id="KW-0413">Isomerase</keyword>
<protein>
    <recommendedName>
        <fullName evidence="5 10">N-(5'-phosphoribosyl)anthranilate isomerase</fullName>
        <shortName evidence="10">PRAI</shortName>
        <ecNumber evidence="4 10">5.3.1.24</ecNumber>
    </recommendedName>
</protein>
<dbReference type="Proteomes" id="UP000251800">
    <property type="component" value="Unassembled WGS sequence"/>
</dbReference>
<dbReference type="OrthoDB" id="9796196at2"/>
<dbReference type="InterPro" id="IPR001240">
    <property type="entry name" value="PRAI_dom"/>
</dbReference>
<dbReference type="UniPathway" id="UPA00035">
    <property type="reaction ID" value="UER00042"/>
</dbReference>
<evidence type="ECO:0000313" key="12">
    <source>
        <dbReference type="EMBL" id="PWN55782.1"/>
    </source>
</evidence>
<gene>
    <name evidence="10" type="primary">trpF</name>
    <name evidence="12" type="ORF">DEH80_10175</name>
</gene>
<keyword evidence="6 10" id="KW-0028">Amino-acid biosynthesis</keyword>
<dbReference type="GO" id="GO:0004640">
    <property type="term" value="F:phosphoribosylanthranilate isomerase activity"/>
    <property type="evidence" value="ECO:0007669"/>
    <property type="project" value="UniProtKB-UniRule"/>
</dbReference>
<dbReference type="PANTHER" id="PTHR42894">
    <property type="entry name" value="N-(5'-PHOSPHORIBOSYL)ANTHRANILATE ISOMERASE"/>
    <property type="match status" value="1"/>
</dbReference>
<comment type="similarity">
    <text evidence="3 10">Belongs to the TrpF family.</text>
</comment>
<evidence type="ECO:0000256" key="9">
    <source>
        <dbReference type="ARBA" id="ARBA00023235"/>
    </source>
</evidence>
<dbReference type="EC" id="5.3.1.24" evidence="4 10"/>
<keyword evidence="13" id="KW-1185">Reference proteome</keyword>
<comment type="caution">
    <text evidence="12">The sequence shown here is derived from an EMBL/GenBank/DDBJ whole genome shotgun (WGS) entry which is preliminary data.</text>
</comment>
<evidence type="ECO:0000256" key="4">
    <source>
        <dbReference type="ARBA" id="ARBA00012572"/>
    </source>
</evidence>
<evidence type="ECO:0000256" key="5">
    <source>
        <dbReference type="ARBA" id="ARBA00022272"/>
    </source>
</evidence>
<evidence type="ECO:0000313" key="13">
    <source>
        <dbReference type="Proteomes" id="UP000251800"/>
    </source>
</evidence>
<dbReference type="SUPFAM" id="SSF51366">
    <property type="entry name" value="Ribulose-phoshate binding barrel"/>
    <property type="match status" value="1"/>
</dbReference>
<keyword evidence="7 10" id="KW-0822">Tryptophan biosynthesis</keyword>
<dbReference type="InterPro" id="IPR011060">
    <property type="entry name" value="RibuloseP-bd_barrel"/>
</dbReference>
<evidence type="ECO:0000256" key="2">
    <source>
        <dbReference type="ARBA" id="ARBA00004664"/>
    </source>
</evidence>
<dbReference type="AlphaFoldDB" id="A0A363UK31"/>
<evidence type="ECO:0000256" key="7">
    <source>
        <dbReference type="ARBA" id="ARBA00022822"/>
    </source>
</evidence>
<dbReference type="NCBIfam" id="NF002298">
    <property type="entry name" value="PRK01222.1-4"/>
    <property type="match status" value="1"/>
</dbReference>
<dbReference type="GO" id="GO:0000162">
    <property type="term" value="P:L-tryptophan biosynthetic process"/>
    <property type="evidence" value="ECO:0007669"/>
    <property type="project" value="UniProtKB-UniRule"/>
</dbReference>
<dbReference type="HAMAP" id="MF_00135">
    <property type="entry name" value="PRAI"/>
    <property type="match status" value="1"/>
</dbReference>